<sequence>MLDQQLGPRRKIAIVGGGISGLSAAYYLSPHHDVTIYEAAPRLGGHARTVMAGKHGDQPVDTGFIVFNYVTYPNLTRLFRELDVPVIKSEMSFGASIDDGWLEYGLSNLKCITAQKRNLLRPQFYKMIADILRFGKHAEAAANDDDKTIAELVDELGLGEWFRNNYLMPMCGAIWSTPLKEVDQFPARSLVQFFRNHALLAGLGEHQWWTVKGGSIEYVNRLEAALRTREVDIRLGAPVIRVARMPYGVTVRTAEAQDKGYDDIILACHSDQALAMLGDGATELEASALGRIRYQPNKAVLHCDDGQMPKRRAAWSSWAYRSQDGAIGVTYWMNKLQNIPDDDPLFVTLNPSTPIAADKIYDEVEFAHPVFDNAALRAQQELRAMQGMNRTWFAGAYHRHGFHEDGIASAMRIVRMINQDHLVKGSDIVFDEQSPEVGVPVHL</sequence>
<evidence type="ECO:0000313" key="3">
    <source>
        <dbReference type="Proteomes" id="UP000199650"/>
    </source>
</evidence>
<evidence type="ECO:0000259" key="1">
    <source>
        <dbReference type="Pfam" id="PF01593"/>
    </source>
</evidence>
<dbReference type="EMBL" id="FOJB01000001">
    <property type="protein sequence ID" value="SEW30452.1"/>
    <property type="molecule type" value="Genomic_DNA"/>
</dbReference>
<dbReference type="OrthoDB" id="20837at2"/>
<dbReference type="InterPro" id="IPR002937">
    <property type="entry name" value="Amino_oxidase"/>
</dbReference>
<organism evidence="2 3">
    <name type="scientific">Aliiroseovarius sediminilitoris</name>
    <dbReference type="NCBI Taxonomy" id="1173584"/>
    <lineage>
        <taxon>Bacteria</taxon>
        <taxon>Pseudomonadati</taxon>
        <taxon>Pseudomonadota</taxon>
        <taxon>Alphaproteobacteria</taxon>
        <taxon>Rhodobacterales</taxon>
        <taxon>Paracoccaceae</taxon>
        <taxon>Aliiroseovarius</taxon>
    </lineage>
</organism>
<dbReference type="Gene3D" id="3.30.70.1990">
    <property type="match status" value="1"/>
</dbReference>
<keyword evidence="3" id="KW-1185">Reference proteome</keyword>
<dbReference type="SUPFAM" id="SSF51905">
    <property type="entry name" value="FAD/NAD(P)-binding domain"/>
    <property type="match status" value="1"/>
</dbReference>
<dbReference type="InterPro" id="IPR036188">
    <property type="entry name" value="FAD/NAD-bd_sf"/>
</dbReference>
<dbReference type="InterPro" id="IPR050464">
    <property type="entry name" value="Zeta_carotene_desat/Oxidored"/>
</dbReference>
<dbReference type="Gene3D" id="1.10.405.20">
    <property type="match status" value="1"/>
</dbReference>
<proteinExistence type="predicted"/>
<name>A0A1I0QS89_9RHOB</name>
<dbReference type="RefSeq" id="WP_091431575.1">
    <property type="nucleotide sequence ID" value="NZ_FOJB01000001.1"/>
</dbReference>
<accession>A0A1I0QS89</accession>
<dbReference type="Proteomes" id="UP000199650">
    <property type="component" value="Unassembled WGS sequence"/>
</dbReference>
<protein>
    <submittedName>
        <fullName evidence="2">Predicted NAD/FAD-binding protein</fullName>
    </submittedName>
</protein>
<dbReference type="AlphaFoldDB" id="A0A1I0QS89"/>
<dbReference type="GO" id="GO:0016491">
    <property type="term" value="F:oxidoreductase activity"/>
    <property type="evidence" value="ECO:0007669"/>
    <property type="project" value="InterPro"/>
</dbReference>
<dbReference type="Pfam" id="PF01593">
    <property type="entry name" value="Amino_oxidase"/>
    <property type="match status" value="1"/>
</dbReference>
<evidence type="ECO:0000313" key="2">
    <source>
        <dbReference type="EMBL" id="SEW30452.1"/>
    </source>
</evidence>
<feature type="domain" description="Amine oxidase" evidence="1">
    <location>
        <begin position="19"/>
        <end position="303"/>
    </location>
</feature>
<reference evidence="2 3" key="1">
    <citation type="submission" date="2016-10" db="EMBL/GenBank/DDBJ databases">
        <authorList>
            <person name="de Groot N.N."/>
        </authorList>
    </citation>
    <scope>NUCLEOTIDE SEQUENCE [LARGE SCALE GENOMIC DNA]</scope>
    <source>
        <strain evidence="2 3">DSM 29439</strain>
    </source>
</reference>
<dbReference type="PANTHER" id="PTHR42923">
    <property type="entry name" value="PROTOPORPHYRINOGEN OXIDASE"/>
    <property type="match status" value="1"/>
</dbReference>
<dbReference type="STRING" id="1173584.SAMN05444851_2880"/>
<dbReference type="Gene3D" id="3.50.50.60">
    <property type="entry name" value="FAD/NAD(P)-binding domain"/>
    <property type="match status" value="1"/>
</dbReference>
<dbReference type="PANTHER" id="PTHR42923:SF17">
    <property type="entry name" value="AMINE OXIDASE DOMAIN-CONTAINING PROTEIN"/>
    <property type="match status" value="1"/>
</dbReference>
<gene>
    <name evidence="2" type="ORF">SAMN05444851_2880</name>
</gene>